<sequence>MPDCRIIQDLDPRSQCAEERGSFQSKEARDPHISEFLLPLRRLHSSMREVVRRSGRDESSSRTMAALVGVGVVKGEGEVGPDLIGLKERAGLGTMNSGRGGERR</sequence>
<protein>
    <submittedName>
        <fullName evidence="2">Uncharacterized protein</fullName>
    </submittedName>
</protein>
<name>A0A2I0K087_PUNGR</name>
<feature type="region of interest" description="Disordered" evidence="1">
    <location>
        <begin position="1"/>
        <end position="29"/>
    </location>
</feature>
<organism evidence="2 3">
    <name type="scientific">Punica granatum</name>
    <name type="common">Pomegranate</name>
    <dbReference type="NCBI Taxonomy" id="22663"/>
    <lineage>
        <taxon>Eukaryota</taxon>
        <taxon>Viridiplantae</taxon>
        <taxon>Streptophyta</taxon>
        <taxon>Embryophyta</taxon>
        <taxon>Tracheophyta</taxon>
        <taxon>Spermatophyta</taxon>
        <taxon>Magnoliopsida</taxon>
        <taxon>eudicotyledons</taxon>
        <taxon>Gunneridae</taxon>
        <taxon>Pentapetalae</taxon>
        <taxon>rosids</taxon>
        <taxon>malvids</taxon>
        <taxon>Myrtales</taxon>
        <taxon>Lythraceae</taxon>
        <taxon>Punica</taxon>
    </lineage>
</organism>
<accession>A0A2I0K087</accession>
<comment type="caution">
    <text evidence="2">The sequence shown here is derived from an EMBL/GenBank/DDBJ whole genome shotgun (WGS) entry which is preliminary data.</text>
</comment>
<evidence type="ECO:0000313" key="3">
    <source>
        <dbReference type="Proteomes" id="UP000233551"/>
    </source>
</evidence>
<dbReference type="AlphaFoldDB" id="A0A2I0K087"/>
<dbReference type="EMBL" id="PGOL01001030">
    <property type="protein sequence ID" value="PKI61520.1"/>
    <property type="molecule type" value="Genomic_DNA"/>
</dbReference>
<dbReference type="Proteomes" id="UP000233551">
    <property type="component" value="Unassembled WGS sequence"/>
</dbReference>
<gene>
    <name evidence="2" type="ORF">CRG98_018104</name>
</gene>
<evidence type="ECO:0000256" key="1">
    <source>
        <dbReference type="SAM" id="MobiDB-lite"/>
    </source>
</evidence>
<evidence type="ECO:0000313" key="2">
    <source>
        <dbReference type="EMBL" id="PKI61520.1"/>
    </source>
</evidence>
<proteinExistence type="predicted"/>
<reference evidence="2 3" key="1">
    <citation type="submission" date="2017-11" db="EMBL/GenBank/DDBJ databases">
        <title>De-novo sequencing of pomegranate (Punica granatum L.) genome.</title>
        <authorList>
            <person name="Akparov Z."/>
            <person name="Amiraslanov A."/>
            <person name="Hajiyeva S."/>
            <person name="Abbasov M."/>
            <person name="Kaur K."/>
            <person name="Hamwieh A."/>
            <person name="Solovyev V."/>
            <person name="Salamov A."/>
            <person name="Braich B."/>
            <person name="Kosarev P."/>
            <person name="Mahmoud A."/>
            <person name="Hajiyev E."/>
            <person name="Babayeva S."/>
            <person name="Izzatullayeva V."/>
            <person name="Mammadov A."/>
            <person name="Mammadov A."/>
            <person name="Sharifova S."/>
            <person name="Ojaghi J."/>
            <person name="Eynullazada K."/>
            <person name="Bayramov B."/>
            <person name="Abdulazimova A."/>
            <person name="Shahmuradov I."/>
        </authorList>
    </citation>
    <scope>NUCLEOTIDE SEQUENCE [LARGE SCALE GENOMIC DNA]</scope>
    <source>
        <strain evidence="3">cv. AG2017</strain>
        <tissue evidence="2">Leaf</tissue>
    </source>
</reference>
<keyword evidence="3" id="KW-1185">Reference proteome</keyword>